<comment type="caution">
    <text evidence="6">The sequence shown here is derived from an EMBL/GenBank/DDBJ whole genome shotgun (WGS) entry which is preliminary data.</text>
</comment>
<dbReference type="EMBL" id="PXWF02000225">
    <property type="protein sequence ID" value="PWF47832.1"/>
    <property type="molecule type" value="Genomic_DNA"/>
</dbReference>
<dbReference type="AlphaFoldDB" id="A0A2U2HK32"/>
<keyword evidence="4" id="KW-0812">Transmembrane</keyword>
<evidence type="ECO:0000256" key="2">
    <source>
        <dbReference type="ARBA" id="ARBA00022801"/>
    </source>
</evidence>
<evidence type="ECO:0000256" key="4">
    <source>
        <dbReference type="SAM" id="Phobius"/>
    </source>
</evidence>
<dbReference type="GO" id="GO:0016787">
    <property type="term" value="F:hydrolase activity"/>
    <property type="evidence" value="ECO:0007669"/>
    <property type="project" value="UniProtKB-KW"/>
</dbReference>
<dbReference type="InterPro" id="IPR013094">
    <property type="entry name" value="AB_hydrolase_3"/>
</dbReference>
<feature type="transmembrane region" description="Helical" evidence="4">
    <location>
        <begin position="21"/>
        <end position="43"/>
    </location>
</feature>
<feature type="domain" description="Alpha/beta hydrolase fold-3" evidence="5">
    <location>
        <begin position="138"/>
        <end position="351"/>
    </location>
</feature>
<sequence>MKNTQPHRPPGASGRQSNRTALIAFVLAVLAIIVALWAIPMLFMRGPSLAQFDTDKGERFASARAPSAELPAALARLGKIGEAVRELPKERRLAAMRKQIDRMFADRTPRATITRLAGGPVAGEWVLAPGADPARRTLYLHGGAFTVGSPASHRTLTERFSELTGGAVLALDYRLMPEHPRMAGIEDSRAAYRWMLDNGPGGAGPAQTVFVAGDSAGASLALALLAWTRDQGLRAADAAVVLSPSTDATLSSPSMSRNVHSDAMLGPAFGIVAKLPQAVTLWGTYLQTGINPRDPVISPVFGDLSKLPPTLVHASETEMLFDDAVRYTNRARAAGSPVELQTWNNTLHVWHLFNPELPEAREALAEIGKFLDAAIGASQAKRAGGAR</sequence>
<dbReference type="Gene3D" id="3.40.50.1820">
    <property type="entry name" value="alpha/beta hydrolase"/>
    <property type="match status" value="1"/>
</dbReference>
<keyword evidence="7" id="KW-1185">Reference proteome</keyword>
<dbReference type="OrthoDB" id="9794445at2"/>
<dbReference type="InterPro" id="IPR033140">
    <property type="entry name" value="Lipase_GDXG_put_SER_AS"/>
</dbReference>
<dbReference type="RefSeq" id="WP_106757963.1">
    <property type="nucleotide sequence ID" value="NZ_PXWF02000225.1"/>
</dbReference>
<evidence type="ECO:0000313" key="7">
    <source>
        <dbReference type="Proteomes" id="UP000241421"/>
    </source>
</evidence>
<dbReference type="Pfam" id="PF07859">
    <property type="entry name" value="Abhydrolase_3"/>
    <property type="match status" value="1"/>
</dbReference>
<dbReference type="InterPro" id="IPR050300">
    <property type="entry name" value="GDXG_lipolytic_enzyme"/>
</dbReference>
<organism evidence="6 7">
    <name type="scientific">Massilia glaciei</name>
    <dbReference type="NCBI Taxonomy" id="1524097"/>
    <lineage>
        <taxon>Bacteria</taxon>
        <taxon>Pseudomonadati</taxon>
        <taxon>Pseudomonadota</taxon>
        <taxon>Betaproteobacteria</taxon>
        <taxon>Burkholderiales</taxon>
        <taxon>Oxalobacteraceae</taxon>
        <taxon>Telluria group</taxon>
        <taxon>Massilia</taxon>
    </lineage>
</organism>
<protein>
    <submittedName>
        <fullName evidence="6">Alpha/beta hydrolase</fullName>
    </submittedName>
</protein>
<proteinExistence type="inferred from homology"/>
<dbReference type="PANTHER" id="PTHR48081:SF8">
    <property type="entry name" value="ALPHA_BETA HYDROLASE FOLD-3 DOMAIN-CONTAINING PROTEIN-RELATED"/>
    <property type="match status" value="1"/>
</dbReference>
<evidence type="ECO:0000259" key="5">
    <source>
        <dbReference type="Pfam" id="PF07859"/>
    </source>
</evidence>
<keyword evidence="4" id="KW-0472">Membrane</keyword>
<dbReference type="PROSITE" id="PS01174">
    <property type="entry name" value="LIPASE_GDXG_SER"/>
    <property type="match status" value="1"/>
</dbReference>
<dbReference type="Proteomes" id="UP000241421">
    <property type="component" value="Unassembled WGS sequence"/>
</dbReference>
<comment type="similarity">
    <text evidence="1">Belongs to the 'GDXG' lipolytic enzyme family.</text>
</comment>
<dbReference type="SUPFAM" id="SSF53474">
    <property type="entry name" value="alpha/beta-Hydrolases"/>
    <property type="match status" value="1"/>
</dbReference>
<evidence type="ECO:0000256" key="1">
    <source>
        <dbReference type="ARBA" id="ARBA00010515"/>
    </source>
</evidence>
<dbReference type="PANTHER" id="PTHR48081">
    <property type="entry name" value="AB HYDROLASE SUPERFAMILY PROTEIN C4A8.06C"/>
    <property type="match status" value="1"/>
</dbReference>
<gene>
    <name evidence="6" type="ORF">C7C56_013810</name>
</gene>
<keyword evidence="2 6" id="KW-0378">Hydrolase</keyword>
<evidence type="ECO:0000256" key="3">
    <source>
        <dbReference type="PROSITE-ProRule" id="PRU10038"/>
    </source>
</evidence>
<accession>A0A2U2HK32</accession>
<feature type="active site" evidence="3">
    <location>
        <position position="215"/>
    </location>
</feature>
<keyword evidence="4" id="KW-1133">Transmembrane helix</keyword>
<evidence type="ECO:0000313" key="6">
    <source>
        <dbReference type="EMBL" id="PWF47832.1"/>
    </source>
</evidence>
<dbReference type="InterPro" id="IPR029058">
    <property type="entry name" value="AB_hydrolase_fold"/>
</dbReference>
<name>A0A2U2HK32_9BURK</name>
<reference evidence="6 7" key="1">
    <citation type="submission" date="2018-04" db="EMBL/GenBank/DDBJ databases">
        <title>Massilia violaceinigra sp. nov., a novel purple-pigmented bacterium isolated from Tianshan glacier, Xinjiang, China.</title>
        <authorList>
            <person name="Wang H."/>
        </authorList>
    </citation>
    <scope>NUCLEOTIDE SEQUENCE [LARGE SCALE GENOMIC DNA]</scope>
    <source>
        <strain evidence="6 7">B448-2</strain>
    </source>
</reference>